<proteinExistence type="predicted"/>
<comment type="caution">
    <text evidence="1">The sequence shown here is derived from an EMBL/GenBank/DDBJ whole genome shotgun (WGS) entry which is preliminary data.</text>
</comment>
<gene>
    <name evidence="1" type="ORF">ACFFGV_03415</name>
</gene>
<accession>A0ABV6LJR4</accession>
<dbReference type="RefSeq" id="WP_377345156.1">
    <property type="nucleotide sequence ID" value="NZ_JBHLTP010000003.1"/>
</dbReference>
<evidence type="ECO:0000313" key="1">
    <source>
        <dbReference type="EMBL" id="MFC0522635.1"/>
    </source>
</evidence>
<dbReference type="InterPro" id="IPR024562">
    <property type="entry name" value="YqhG"/>
</dbReference>
<reference evidence="1 2" key="1">
    <citation type="submission" date="2024-09" db="EMBL/GenBank/DDBJ databases">
        <authorList>
            <person name="Sun Q."/>
            <person name="Mori K."/>
        </authorList>
    </citation>
    <scope>NUCLEOTIDE SEQUENCE [LARGE SCALE GENOMIC DNA]</scope>
    <source>
        <strain evidence="1 2">NCAIM B.02529</strain>
    </source>
</reference>
<evidence type="ECO:0000313" key="2">
    <source>
        <dbReference type="Proteomes" id="UP001589836"/>
    </source>
</evidence>
<sequence>MEQAELHNFLTNYFIANNCDIICNQNGVIEVQLTEEMDEILMNRPFYWNYVKRVGGKGIPMKATFITNPARKEEKGEWLHFGSPRLHQMFQTLKSKGHITKQFEQVKGTAQTPLAPWLCLNVAIHYQGNQKKNDIRSIGIHLINGAIVPSFMERVEHVQLSSTIEDYCFKLSPIIRVGSALKRLEQYLHQVIQQTDLSWVQEAHQKMEEEKELLDYFYRQHMSDEYLEEEEEATRQTARQQYKDELHHLENRFHPTISLEVINTGLFYISQTTSTEMMHTNEKKARIH</sequence>
<organism evidence="1 2">
    <name type="scientific">Pontibacillus salicampi</name>
    <dbReference type="NCBI Taxonomy" id="1449801"/>
    <lineage>
        <taxon>Bacteria</taxon>
        <taxon>Bacillati</taxon>
        <taxon>Bacillota</taxon>
        <taxon>Bacilli</taxon>
        <taxon>Bacillales</taxon>
        <taxon>Bacillaceae</taxon>
        <taxon>Pontibacillus</taxon>
    </lineage>
</organism>
<dbReference type="EMBL" id="JBHLTP010000003">
    <property type="protein sequence ID" value="MFC0522635.1"/>
    <property type="molecule type" value="Genomic_DNA"/>
</dbReference>
<dbReference type="Proteomes" id="UP001589836">
    <property type="component" value="Unassembled WGS sequence"/>
</dbReference>
<keyword evidence="2" id="KW-1185">Reference proteome</keyword>
<name>A0ABV6LJR4_9BACI</name>
<dbReference type="Pfam" id="PF11079">
    <property type="entry name" value="YqhG"/>
    <property type="match status" value="1"/>
</dbReference>
<protein>
    <submittedName>
        <fullName evidence="1">YqhG family protein</fullName>
    </submittedName>
</protein>